<dbReference type="Proteomes" id="UP001431783">
    <property type="component" value="Unassembled WGS sequence"/>
</dbReference>
<keyword evidence="4" id="KW-1185">Reference proteome</keyword>
<organism evidence="3 4">
    <name type="scientific">Henosepilachna vigintioctopunctata</name>
    <dbReference type="NCBI Taxonomy" id="420089"/>
    <lineage>
        <taxon>Eukaryota</taxon>
        <taxon>Metazoa</taxon>
        <taxon>Ecdysozoa</taxon>
        <taxon>Arthropoda</taxon>
        <taxon>Hexapoda</taxon>
        <taxon>Insecta</taxon>
        <taxon>Pterygota</taxon>
        <taxon>Neoptera</taxon>
        <taxon>Endopterygota</taxon>
        <taxon>Coleoptera</taxon>
        <taxon>Polyphaga</taxon>
        <taxon>Cucujiformia</taxon>
        <taxon>Coccinelloidea</taxon>
        <taxon>Coccinellidae</taxon>
        <taxon>Epilachninae</taxon>
        <taxon>Epilachnini</taxon>
        <taxon>Henosepilachna</taxon>
    </lineage>
</organism>
<dbReference type="AlphaFoldDB" id="A0AAW1TXT6"/>
<feature type="coiled-coil region" evidence="1">
    <location>
        <begin position="70"/>
        <end position="217"/>
    </location>
</feature>
<gene>
    <name evidence="3" type="ORF">WA026_020338</name>
</gene>
<comment type="caution">
    <text evidence="3">The sequence shown here is derived from an EMBL/GenBank/DDBJ whole genome shotgun (WGS) entry which is preliminary data.</text>
</comment>
<sequence>MGKFKCCTNKSHANFFCVICYNVFHTSCMERMQIPQKIGEHTVLCSGECINKYRETNKNTIEKPIMELKISQLLDEIRSLREQMVYTEEEKEKEVTELQQQINNLEISLDDKNKQLKQMKRLSVSFENDVFATEQNYEQKLKDSEELLKDLNKSITSLGQKNSDLQQELTQQVNMETKYTQEITALKITIDQLKKSMKLLQYENKNYLEEIDILNMEKRKEISFVEELERGREQVQNEQTNKEVGNDSEVINATKKIDFEQELFDRLFIKLRDALVDPIKSEIESRNTIKVQVQESMKTSKINQDTQPDLSSNFNTNSKQSEETTQNKTQSKFLPQGEPKQRKDYAQAVSTLIRDSPSSSTSKPRQVPEVRINGKETILENQNKSNQNRTSTIVDPQKENKHFKQGTKQELKQQQISNRGNKIIEEQAKLMNDIINLDDSSKNTEIKQITQYSRTSTSTNLRNKRNTKVIYGNQVEESCLQAYIPWTSIHLSKVRLQNTSEDIVNYIKSKIPNINPICEEITVKSGQYRGFKITIPANYSSNILNSTFWPQHLVVKKFIDWNRNFQNAKRTNNIK</sequence>
<feature type="compositionally biased region" description="Basic and acidic residues" evidence="2">
    <location>
        <begin position="366"/>
        <end position="378"/>
    </location>
</feature>
<dbReference type="Gene3D" id="1.20.5.1700">
    <property type="match status" value="1"/>
</dbReference>
<evidence type="ECO:0000256" key="2">
    <source>
        <dbReference type="SAM" id="MobiDB-lite"/>
    </source>
</evidence>
<feature type="region of interest" description="Disordered" evidence="2">
    <location>
        <begin position="296"/>
        <end position="392"/>
    </location>
</feature>
<evidence type="ECO:0000313" key="3">
    <source>
        <dbReference type="EMBL" id="KAK9872991.1"/>
    </source>
</evidence>
<protein>
    <submittedName>
        <fullName evidence="3">Uncharacterized protein</fullName>
    </submittedName>
</protein>
<accession>A0AAW1TXT6</accession>
<feature type="compositionally biased region" description="Polar residues" evidence="2">
    <location>
        <begin position="296"/>
        <end position="333"/>
    </location>
</feature>
<feature type="compositionally biased region" description="Polar residues" evidence="2">
    <location>
        <begin position="379"/>
        <end position="392"/>
    </location>
</feature>
<name>A0AAW1TXT6_9CUCU</name>
<keyword evidence="1" id="KW-0175">Coiled coil</keyword>
<proteinExistence type="predicted"/>
<evidence type="ECO:0000313" key="4">
    <source>
        <dbReference type="Proteomes" id="UP001431783"/>
    </source>
</evidence>
<reference evidence="3 4" key="1">
    <citation type="submission" date="2023-03" db="EMBL/GenBank/DDBJ databases">
        <title>Genome insight into feeding habits of ladybird beetles.</title>
        <authorList>
            <person name="Li H.-S."/>
            <person name="Huang Y.-H."/>
            <person name="Pang H."/>
        </authorList>
    </citation>
    <scope>NUCLEOTIDE SEQUENCE [LARGE SCALE GENOMIC DNA]</scope>
    <source>
        <strain evidence="3">SYSU_2023b</strain>
        <tissue evidence="3">Whole body</tissue>
    </source>
</reference>
<evidence type="ECO:0000256" key="1">
    <source>
        <dbReference type="SAM" id="Coils"/>
    </source>
</evidence>
<dbReference type="EMBL" id="JARQZJ010000014">
    <property type="protein sequence ID" value="KAK9872991.1"/>
    <property type="molecule type" value="Genomic_DNA"/>
</dbReference>